<dbReference type="InterPro" id="IPR012674">
    <property type="entry name" value="Calycin"/>
</dbReference>
<proteinExistence type="predicted"/>
<dbReference type="GO" id="GO:0008289">
    <property type="term" value="F:lipid binding"/>
    <property type="evidence" value="ECO:0007669"/>
    <property type="project" value="InterPro"/>
</dbReference>
<dbReference type="Gene3D" id="2.40.128.20">
    <property type="match status" value="1"/>
</dbReference>
<name>A0A8C9P8P5_SPEDA</name>
<evidence type="ECO:0000259" key="1">
    <source>
        <dbReference type="PROSITE" id="PS00214"/>
    </source>
</evidence>
<evidence type="ECO:0000313" key="3">
    <source>
        <dbReference type="Proteomes" id="UP000694422"/>
    </source>
</evidence>
<accession>A0A8C9P8P5</accession>
<sequence length="118" mass="14064">MTRLLTMEPFLGTWKLVSSENFEDYMKELEHRNIRQWLNDSRPKMARQRDNNQKKNCRWKNGGGEFFLFSKFKFLCLLFDTCLSSYPLVYAPCIEGLAWGKRSRTICHLPTLIIPFCF</sequence>
<dbReference type="AlphaFoldDB" id="A0A8C9P8P5"/>
<dbReference type="SUPFAM" id="SSF50814">
    <property type="entry name" value="Lipocalins"/>
    <property type="match status" value="1"/>
</dbReference>
<organism evidence="2 3">
    <name type="scientific">Spermophilus dauricus</name>
    <name type="common">Daurian ground squirrel</name>
    <dbReference type="NCBI Taxonomy" id="99837"/>
    <lineage>
        <taxon>Eukaryota</taxon>
        <taxon>Metazoa</taxon>
        <taxon>Chordata</taxon>
        <taxon>Craniata</taxon>
        <taxon>Vertebrata</taxon>
        <taxon>Euteleostomi</taxon>
        <taxon>Mammalia</taxon>
        <taxon>Eutheria</taxon>
        <taxon>Euarchontoglires</taxon>
        <taxon>Glires</taxon>
        <taxon>Rodentia</taxon>
        <taxon>Sciuromorpha</taxon>
        <taxon>Sciuridae</taxon>
        <taxon>Xerinae</taxon>
        <taxon>Marmotini</taxon>
        <taxon>Spermophilus</taxon>
    </lineage>
</organism>
<keyword evidence="3" id="KW-1185">Reference proteome</keyword>
<dbReference type="Proteomes" id="UP000694422">
    <property type="component" value="Unplaced"/>
</dbReference>
<dbReference type="InterPro" id="IPR000463">
    <property type="entry name" value="Fatty_acid-bd"/>
</dbReference>
<dbReference type="PROSITE" id="PS00214">
    <property type="entry name" value="FABP"/>
    <property type="match status" value="1"/>
</dbReference>
<dbReference type="Ensembl" id="ENSSDAT00000004574.1">
    <property type="protein sequence ID" value="ENSSDAP00000003979.1"/>
    <property type="gene ID" value="ENSSDAG00000003625.1"/>
</dbReference>
<protein>
    <recommendedName>
        <fullName evidence="1">Cytosolic fatty-acid binding proteins domain-containing protein</fullName>
    </recommendedName>
</protein>
<reference evidence="2" key="2">
    <citation type="submission" date="2025-09" db="UniProtKB">
        <authorList>
            <consortium name="Ensembl"/>
        </authorList>
    </citation>
    <scope>IDENTIFICATION</scope>
</reference>
<evidence type="ECO:0000313" key="2">
    <source>
        <dbReference type="Ensembl" id="ENSSDAP00000003979.1"/>
    </source>
</evidence>
<feature type="domain" description="Cytosolic fatty-acid binding proteins" evidence="1">
    <location>
        <begin position="12"/>
        <end position="29"/>
    </location>
</feature>
<reference evidence="2" key="1">
    <citation type="submission" date="2025-08" db="UniProtKB">
        <authorList>
            <consortium name="Ensembl"/>
        </authorList>
    </citation>
    <scope>IDENTIFICATION</scope>
</reference>